<evidence type="ECO:0000313" key="5">
    <source>
        <dbReference type="Proteomes" id="UP000253498"/>
    </source>
</evidence>
<keyword evidence="2" id="KW-1133">Transmembrane helix</keyword>
<gene>
    <name evidence="3" type="ORF">EB03_02743</name>
    <name evidence="4" type="ORF">NCTC12204_02686</name>
</gene>
<reference evidence="3 5" key="1">
    <citation type="submission" date="2015-06" db="EMBL/GenBank/DDBJ databases">
        <title>The Genome Sequence of Enterococcus hirae 88EA1.</title>
        <authorList>
            <consortium name="The Broad Institute Genomics Platform"/>
            <consortium name="The Broad Institute Genome Sequencing Center for Infectious Disease"/>
            <person name="Earl A.M."/>
            <person name="Van Tyne D."/>
            <person name="Lebreton F."/>
            <person name="Saavedra J.T."/>
            <person name="Gilmore M.S."/>
            <person name="Manson McGuire A."/>
            <person name="Clock S."/>
            <person name="Crupain M."/>
            <person name="Rangan U."/>
            <person name="Young S."/>
            <person name="Abouelleil A."/>
            <person name="Cao P."/>
            <person name="Chapman S.B."/>
            <person name="Griggs A."/>
            <person name="Priest M."/>
            <person name="Shea T."/>
            <person name="Wortman J."/>
            <person name="Nusbaum C."/>
            <person name="Birren B."/>
        </authorList>
    </citation>
    <scope>NUCLEOTIDE SEQUENCE [LARGE SCALE GENOMIC DNA]</scope>
    <source>
        <strain evidence="3 5">88EA1</strain>
    </source>
</reference>
<dbReference type="Pfam" id="PF12666">
    <property type="entry name" value="PrgI"/>
    <property type="match status" value="1"/>
</dbReference>
<evidence type="ECO:0000256" key="1">
    <source>
        <dbReference type="SAM" id="MobiDB-lite"/>
    </source>
</evidence>
<evidence type="ECO:0000313" key="6">
    <source>
        <dbReference type="Proteomes" id="UP000352698"/>
    </source>
</evidence>
<evidence type="ECO:0000313" key="4">
    <source>
        <dbReference type="EMBL" id="VTQ70930.1"/>
    </source>
</evidence>
<keyword evidence="2" id="KW-0472">Membrane</keyword>
<dbReference type="InterPro" id="IPR024414">
    <property type="entry name" value="Uncharacterised_PrgI"/>
</dbReference>
<feature type="compositionally biased region" description="Basic and acidic residues" evidence="1">
    <location>
        <begin position="110"/>
        <end position="120"/>
    </location>
</feature>
<organism evidence="4 6">
    <name type="scientific">Enterococcus hirae</name>
    <dbReference type="NCBI Taxonomy" id="1354"/>
    <lineage>
        <taxon>Bacteria</taxon>
        <taxon>Bacillati</taxon>
        <taxon>Bacillota</taxon>
        <taxon>Bacilli</taxon>
        <taxon>Lactobacillales</taxon>
        <taxon>Enterococcaceae</taxon>
        <taxon>Enterococcus</taxon>
    </lineage>
</organism>
<name>A0A1V8X8I6_ENTHR</name>
<dbReference type="STRING" id="1354.A6P53_12660"/>
<keyword evidence="2" id="KW-0812">Transmembrane</keyword>
<dbReference type="Proteomes" id="UP000352698">
    <property type="component" value="Unassembled WGS sequence"/>
</dbReference>
<sequence length="120" mass="13722">MAIEVKVPKDIKEYKEKVIAGMNLKQLLCLCIAGGVNVAIALIFIAWLKMPIEIISWLMIIASIPIVSFGWFKRNGLSFEVYVKQFFKYHISTGTRKKKRKKNDGQQDMSESKELGGQER</sequence>
<feature type="region of interest" description="Disordered" evidence="1">
    <location>
        <begin position="93"/>
        <end position="120"/>
    </location>
</feature>
<dbReference type="AlphaFoldDB" id="A0A1V8X8I6"/>
<protein>
    <submittedName>
        <fullName evidence="4">PrgI family protein</fullName>
    </submittedName>
</protein>
<reference evidence="4 6" key="2">
    <citation type="submission" date="2019-05" db="EMBL/GenBank/DDBJ databases">
        <authorList>
            <consortium name="Pathogen Informatics"/>
        </authorList>
    </citation>
    <scope>NUCLEOTIDE SEQUENCE [LARGE SCALE GENOMIC DNA]</scope>
    <source>
        <strain evidence="4 6">NCTC12204</strain>
    </source>
</reference>
<feature type="transmembrane region" description="Helical" evidence="2">
    <location>
        <begin position="27"/>
        <end position="48"/>
    </location>
</feature>
<dbReference type="RefSeq" id="WP_010737216.1">
    <property type="nucleotide sequence ID" value="NZ_AP027299.1"/>
</dbReference>
<evidence type="ECO:0000256" key="2">
    <source>
        <dbReference type="SAM" id="Phobius"/>
    </source>
</evidence>
<evidence type="ECO:0000313" key="3">
    <source>
        <dbReference type="EMBL" id="RBT66432.1"/>
    </source>
</evidence>
<accession>A0A1V8X8I6</accession>
<dbReference type="EMBL" id="LESJ01000009">
    <property type="protein sequence ID" value="RBT66432.1"/>
    <property type="molecule type" value="Genomic_DNA"/>
</dbReference>
<dbReference type="GeneID" id="56786321"/>
<dbReference type="EMBL" id="CABEEP010000001">
    <property type="protein sequence ID" value="VTQ70930.1"/>
    <property type="molecule type" value="Genomic_DNA"/>
</dbReference>
<feature type="transmembrane region" description="Helical" evidence="2">
    <location>
        <begin position="54"/>
        <end position="72"/>
    </location>
</feature>
<comment type="caution">
    <text evidence="4">The sequence shown here is derived from an EMBL/GenBank/DDBJ whole genome shotgun (WGS) entry which is preliminary data.</text>
</comment>
<dbReference type="Proteomes" id="UP000253498">
    <property type="component" value="Unassembled WGS sequence"/>
</dbReference>
<proteinExistence type="predicted"/>